<dbReference type="RefSeq" id="WP_004281769.1">
    <property type="nucleotide sequence ID" value="NZ_WLYL01000021.1"/>
</dbReference>
<comment type="caution">
    <text evidence="5">The sequence shown here is derived from an EMBL/GenBank/DDBJ whole genome shotgun (WGS) entry which is preliminary data.</text>
</comment>
<dbReference type="InterPro" id="IPR001387">
    <property type="entry name" value="Cro/C1-type_HTH"/>
</dbReference>
<protein>
    <submittedName>
        <fullName evidence="5">Helix-turn-helix domain-containing protein</fullName>
    </submittedName>
</protein>
<dbReference type="InterPro" id="IPR050807">
    <property type="entry name" value="TransReg_Diox_bact_type"/>
</dbReference>
<accession>A0A6L6GFP3</accession>
<evidence type="ECO:0000256" key="3">
    <source>
        <dbReference type="ARBA" id="ARBA00023163"/>
    </source>
</evidence>
<organism evidence="5 6">
    <name type="scientific">Acinetobacter faecalis</name>
    <dbReference type="NCBI Taxonomy" id="2665161"/>
    <lineage>
        <taxon>Bacteria</taxon>
        <taxon>Pseudomonadati</taxon>
        <taxon>Pseudomonadota</taxon>
        <taxon>Gammaproteobacteria</taxon>
        <taxon>Moraxellales</taxon>
        <taxon>Moraxellaceae</taxon>
        <taxon>Acinetobacter</taxon>
    </lineage>
</organism>
<keyword evidence="2" id="KW-0238">DNA-binding</keyword>
<dbReference type="PANTHER" id="PTHR46797">
    <property type="entry name" value="HTH-TYPE TRANSCRIPTIONAL REGULATOR"/>
    <property type="match status" value="1"/>
</dbReference>
<dbReference type="GO" id="GO:0003700">
    <property type="term" value="F:DNA-binding transcription factor activity"/>
    <property type="evidence" value="ECO:0007669"/>
    <property type="project" value="TreeGrafter"/>
</dbReference>
<dbReference type="PROSITE" id="PS50943">
    <property type="entry name" value="HTH_CROC1"/>
    <property type="match status" value="1"/>
</dbReference>
<proteinExistence type="predicted"/>
<dbReference type="InterPro" id="IPR010982">
    <property type="entry name" value="Lambda_DNA-bd_dom_sf"/>
</dbReference>
<dbReference type="PANTHER" id="PTHR46797:SF23">
    <property type="entry name" value="HTH-TYPE TRANSCRIPTIONAL REGULATOR SUTR"/>
    <property type="match status" value="1"/>
</dbReference>
<dbReference type="Proteomes" id="UP000473854">
    <property type="component" value="Unassembled WGS sequence"/>
</dbReference>
<sequence length="70" mass="8024">MNDLAQKIGHAIRNCRIEQKITQEKLALLCNIDRSYVGRIERGEVNITVLKLYEIAQILKVAPHDLLPKD</sequence>
<feature type="domain" description="HTH cro/C1-type" evidence="4">
    <location>
        <begin position="12"/>
        <end position="66"/>
    </location>
</feature>
<dbReference type="SMART" id="SM00530">
    <property type="entry name" value="HTH_XRE"/>
    <property type="match status" value="1"/>
</dbReference>
<evidence type="ECO:0000256" key="2">
    <source>
        <dbReference type="ARBA" id="ARBA00023125"/>
    </source>
</evidence>
<keyword evidence="1" id="KW-0805">Transcription regulation</keyword>
<dbReference type="Pfam" id="PF01381">
    <property type="entry name" value="HTH_3"/>
    <property type="match status" value="1"/>
</dbReference>
<dbReference type="GO" id="GO:0005829">
    <property type="term" value="C:cytosol"/>
    <property type="evidence" value="ECO:0007669"/>
    <property type="project" value="TreeGrafter"/>
</dbReference>
<dbReference type="SUPFAM" id="SSF47413">
    <property type="entry name" value="lambda repressor-like DNA-binding domains"/>
    <property type="match status" value="1"/>
</dbReference>
<dbReference type="AlphaFoldDB" id="A0A6L6GFP3"/>
<reference evidence="5 6" key="1">
    <citation type="submission" date="2019-11" db="EMBL/GenBank/DDBJ databases">
        <authorList>
            <person name="An D."/>
        </authorList>
    </citation>
    <scope>NUCLEOTIDE SEQUENCE [LARGE SCALE GENOMIC DNA]</scope>
    <source>
        <strain evidence="5 6">YIM 103518</strain>
    </source>
</reference>
<dbReference type="Gene3D" id="1.10.260.40">
    <property type="entry name" value="lambda repressor-like DNA-binding domains"/>
    <property type="match status" value="1"/>
</dbReference>
<dbReference type="CDD" id="cd00093">
    <property type="entry name" value="HTH_XRE"/>
    <property type="match status" value="1"/>
</dbReference>
<evidence type="ECO:0000259" key="4">
    <source>
        <dbReference type="PROSITE" id="PS50943"/>
    </source>
</evidence>
<evidence type="ECO:0000313" key="6">
    <source>
        <dbReference type="Proteomes" id="UP000473854"/>
    </source>
</evidence>
<evidence type="ECO:0000313" key="5">
    <source>
        <dbReference type="EMBL" id="MTD11338.1"/>
    </source>
</evidence>
<dbReference type="EMBL" id="WLYL01000021">
    <property type="protein sequence ID" value="MTD11338.1"/>
    <property type="molecule type" value="Genomic_DNA"/>
</dbReference>
<gene>
    <name evidence="5" type="ORF">GIX10_07845</name>
</gene>
<evidence type="ECO:0000256" key="1">
    <source>
        <dbReference type="ARBA" id="ARBA00023015"/>
    </source>
</evidence>
<keyword evidence="3" id="KW-0804">Transcription</keyword>
<name>A0A6L6GFP3_9GAMM</name>
<dbReference type="GO" id="GO:0003677">
    <property type="term" value="F:DNA binding"/>
    <property type="evidence" value="ECO:0007669"/>
    <property type="project" value="UniProtKB-KW"/>
</dbReference>